<dbReference type="GO" id="GO:0016075">
    <property type="term" value="P:rRNA catabolic process"/>
    <property type="evidence" value="ECO:0007669"/>
    <property type="project" value="TreeGrafter"/>
</dbReference>
<dbReference type="GO" id="GO:0000177">
    <property type="term" value="C:cytoplasmic exosome (RNase complex)"/>
    <property type="evidence" value="ECO:0007669"/>
    <property type="project" value="TreeGrafter"/>
</dbReference>
<feature type="domain" description="Exoribonuclease phosphorolytic" evidence="12">
    <location>
        <begin position="300"/>
        <end position="355"/>
    </location>
</feature>
<accession>A0A420HH99</accession>
<dbReference type="GO" id="GO:0034476">
    <property type="term" value="P:U5 snRNA 3'-end processing"/>
    <property type="evidence" value="ECO:0007669"/>
    <property type="project" value="TreeGrafter"/>
</dbReference>
<evidence type="ECO:0000259" key="11">
    <source>
        <dbReference type="Pfam" id="PF01138"/>
    </source>
</evidence>
<dbReference type="InterPro" id="IPR050590">
    <property type="entry name" value="Exosome_comp_Rrp42_subfam"/>
</dbReference>
<evidence type="ECO:0000259" key="12">
    <source>
        <dbReference type="Pfam" id="PF03725"/>
    </source>
</evidence>
<evidence type="ECO:0000256" key="6">
    <source>
        <dbReference type="ARBA" id="ARBA00022835"/>
    </source>
</evidence>
<evidence type="ECO:0000256" key="4">
    <source>
        <dbReference type="ARBA" id="ARBA00022490"/>
    </source>
</evidence>
<dbReference type="InterPro" id="IPR036345">
    <property type="entry name" value="ExoRNase_PH_dom2_sf"/>
</dbReference>
<dbReference type="OrthoDB" id="45882at2759"/>
<comment type="subcellular location">
    <subcellularLocation>
        <location evidence="1">Cytoplasm</location>
    </subcellularLocation>
    <subcellularLocation>
        <location evidence="2">Nucleus</location>
        <location evidence="2">Nucleolus</location>
    </subcellularLocation>
</comment>
<comment type="similarity">
    <text evidence="3">Belongs to the RNase PH family.</text>
</comment>
<keyword evidence="14" id="KW-1185">Reference proteome</keyword>
<dbReference type="GO" id="GO:0000467">
    <property type="term" value="P:exonucleolytic trimming to generate mature 3'-end of 5.8S rRNA from tricistronic rRNA transcript (SSU-rRNA, 5.8S rRNA, LSU-rRNA)"/>
    <property type="evidence" value="ECO:0007669"/>
    <property type="project" value="TreeGrafter"/>
</dbReference>
<evidence type="ECO:0000256" key="1">
    <source>
        <dbReference type="ARBA" id="ARBA00004496"/>
    </source>
</evidence>
<name>A0A420HH99_9PEZI</name>
<dbReference type="SUPFAM" id="SSF55666">
    <property type="entry name" value="Ribonuclease PH domain 2-like"/>
    <property type="match status" value="1"/>
</dbReference>
<dbReference type="GO" id="GO:0034473">
    <property type="term" value="P:U1 snRNA 3'-end processing"/>
    <property type="evidence" value="ECO:0007669"/>
    <property type="project" value="TreeGrafter"/>
</dbReference>
<dbReference type="GO" id="GO:0035925">
    <property type="term" value="F:mRNA 3'-UTR AU-rich region binding"/>
    <property type="evidence" value="ECO:0007669"/>
    <property type="project" value="TreeGrafter"/>
</dbReference>
<dbReference type="GO" id="GO:0071035">
    <property type="term" value="P:nuclear polyadenylation-dependent rRNA catabolic process"/>
    <property type="evidence" value="ECO:0007669"/>
    <property type="project" value="TreeGrafter"/>
</dbReference>
<dbReference type="EMBL" id="MCFK01007921">
    <property type="protein sequence ID" value="RKF56739.1"/>
    <property type="molecule type" value="Genomic_DNA"/>
</dbReference>
<feature type="domain" description="Exoribonuclease phosphorolytic" evidence="11">
    <location>
        <begin position="56"/>
        <end position="91"/>
    </location>
</feature>
<organism evidence="13 14">
    <name type="scientific">Erysiphe neolycopersici</name>
    <dbReference type="NCBI Taxonomy" id="212602"/>
    <lineage>
        <taxon>Eukaryota</taxon>
        <taxon>Fungi</taxon>
        <taxon>Dikarya</taxon>
        <taxon>Ascomycota</taxon>
        <taxon>Pezizomycotina</taxon>
        <taxon>Leotiomycetes</taxon>
        <taxon>Erysiphales</taxon>
        <taxon>Erysiphaceae</taxon>
        <taxon>Erysiphe</taxon>
    </lineage>
</organism>
<dbReference type="GO" id="GO:0005730">
    <property type="term" value="C:nucleolus"/>
    <property type="evidence" value="ECO:0007669"/>
    <property type="project" value="UniProtKB-SubCell"/>
</dbReference>
<dbReference type="Gene3D" id="3.30.230.70">
    <property type="entry name" value="GHMP Kinase, N-terminal domain"/>
    <property type="match status" value="1"/>
</dbReference>
<dbReference type="GO" id="GO:0071028">
    <property type="term" value="P:nuclear mRNA surveillance"/>
    <property type="evidence" value="ECO:0007669"/>
    <property type="project" value="TreeGrafter"/>
</dbReference>
<evidence type="ECO:0000256" key="2">
    <source>
        <dbReference type="ARBA" id="ARBA00004604"/>
    </source>
</evidence>
<feature type="domain" description="Exoribonuclease phosphorolytic" evidence="11">
    <location>
        <begin position="109"/>
        <end position="248"/>
    </location>
</feature>
<evidence type="ECO:0000256" key="3">
    <source>
        <dbReference type="ARBA" id="ARBA00006678"/>
    </source>
</evidence>
<dbReference type="PANTHER" id="PTHR11097:SF9">
    <property type="entry name" value="EXOSOME COMPLEX COMPONENT RRP43"/>
    <property type="match status" value="1"/>
</dbReference>
<evidence type="ECO:0000256" key="5">
    <source>
        <dbReference type="ARBA" id="ARBA00022552"/>
    </source>
</evidence>
<keyword evidence="8" id="KW-0539">Nucleus</keyword>
<dbReference type="AlphaFoldDB" id="A0A420HH99"/>
<feature type="region of interest" description="Disordered" evidence="10">
    <location>
        <begin position="41"/>
        <end position="66"/>
    </location>
</feature>
<dbReference type="InterPro" id="IPR001247">
    <property type="entry name" value="ExoRNase_PH_dom1"/>
</dbReference>
<dbReference type="Pfam" id="PF03725">
    <property type="entry name" value="RNase_PH_C"/>
    <property type="match status" value="1"/>
</dbReference>
<dbReference type="SUPFAM" id="SSF54211">
    <property type="entry name" value="Ribosomal protein S5 domain 2-like"/>
    <property type="match status" value="1"/>
</dbReference>
<gene>
    <name evidence="13" type="ORF">OnM2_079037</name>
</gene>
<evidence type="ECO:0000256" key="10">
    <source>
        <dbReference type="SAM" id="MobiDB-lite"/>
    </source>
</evidence>
<dbReference type="InterPro" id="IPR020568">
    <property type="entry name" value="Ribosomal_Su5_D2-typ_SF"/>
</dbReference>
<dbReference type="InterPro" id="IPR015847">
    <property type="entry name" value="ExoRNase_PH_dom2"/>
</dbReference>
<evidence type="ECO:0000313" key="14">
    <source>
        <dbReference type="Proteomes" id="UP000286134"/>
    </source>
</evidence>
<keyword evidence="4" id="KW-0963">Cytoplasm</keyword>
<feature type="compositionally biased region" description="Polar residues" evidence="10">
    <location>
        <begin position="41"/>
        <end position="56"/>
    </location>
</feature>
<dbReference type="InterPro" id="IPR027408">
    <property type="entry name" value="PNPase/RNase_PH_dom_sf"/>
</dbReference>
<evidence type="ECO:0000256" key="9">
    <source>
        <dbReference type="ARBA" id="ARBA00030617"/>
    </source>
</evidence>
<protein>
    <recommendedName>
        <fullName evidence="9">Ribosomal RNA-processing protein 43</fullName>
    </recommendedName>
</protein>
<dbReference type="Proteomes" id="UP000286134">
    <property type="component" value="Unassembled WGS sequence"/>
</dbReference>
<comment type="caution">
    <text evidence="13">The sequence shown here is derived from an EMBL/GenBank/DDBJ whole genome shotgun (WGS) entry which is preliminary data.</text>
</comment>
<dbReference type="PANTHER" id="PTHR11097">
    <property type="entry name" value="EXOSOME COMPLEX EXONUCLEASE RIBOSOMAL RNA PROCESSING PROTEIN"/>
    <property type="match status" value="1"/>
</dbReference>
<keyword evidence="7" id="KW-0694">RNA-binding</keyword>
<dbReference type="Pfam" id="PF01138">
    <property type="entry name" value="RNase_PH"/>
    <property type="match status" value="2"/>
</dbReference>
<dbReference type="GO" id="GO:0000176">
    <property type="term" value="C:nuclear exosome (RNase complex)"/>
    <property type="evidence" value="ECO:0007669"/>
    <property type="project" value="TreeGrafter"/>
</dbReference>
<keyword evidence="5" id="KW-0698">rRNA processing</keyword>
<keyword evidence="6" id="KW-0271">Exosome</keyword>
<proteinExistence type="inferred from homology"/>
<dbReference type="GO" id="GO:0071038">
    <property type="term" value="P:TRAMP-dependent tRNA surveillance pathway"/>
    <property type="evidence" value="ECO:0007669"/>
    <property type="project" value="TreeGrafter"/>
</dbReference>
<evidence type="ECO:0000256" key="7">
    <source>
        <dbReference type="ARBA" id="ARBA00022884"/>
    </source>
</evidence>
<reference evidence="13 14" key="1">
    <citation type="journal article" date="2018" name="BMC Genomics">
        <title>Comparative genome analyses reveal sequence features reflecting distinct modes of host-adaptation between dicot and monocot powdery mildew.</title>
        <authorList>
            <person name="Wu Y."/>
            <person name="Ma X."/>
            <person name="Pan Z."/>
            <person name="Kale S.D."/>
            <person name="Song Y."/>
            <person name="King H."/>
            <person name="Zhang Q."/>
            <person name="Presley C."/>
            <person name="Deng X."/>
            <person name="Wei C.I."/>
            <person name="Xiao S."/>
        </authorList>
    </citation>
    <scope>NUCLEOTIDE SEQUENCE [LARGE SCALE GENOMIC DNA]</scope>
    <source>
        <strain evidence="13">UMSG2</strain>
    </source>
</reference>
<evidence type="ECO:0000313" key="13">
    <source>
        <dbReference type="EMBL" id="RKF56739.1"/>
    </source>
</evidence>
<dbReference type="STRING" id="212602.A0A420HH99"/>
<sequence>MMNDSLNSTESTKCLLFAGETFAKLSPHPYLLAHLQLPASAKSSTPSRANGRTPSQFRPPHINNGSLTHAEGSAVVRIGDTTVVCGVRGEILLASNVANGILRDEKSSLTTVTGSSCSPVGSRYNEVAKELDLLVPNIELATGCSPNFLPGVPPTTLAQSLSTRIYALLHSSCLIDSKDLMIWYQPPDLRNPDEQIQENNDVEINEEPEEIKGFWTLYIDILFISLDGNPFDAAWAGVLSALRDTRLPKAYWDPDQEMVLCHNELSESKKLNLNGFPISTTATIFRVKEKSHNKSQDKGHWILIDPDAFEESLCDETVTVVIDLSKNDCNILSISKAGGIVAGPKQIDQIVSCAKHRWVELQKAFSC</sequence>
<evidence type="ECO:0000256" key="8">
    <source>
        <dbReference type="ARBA" id="ARBA00023242"/>
    </source>
</evidence>
<dbReference type="GO" id="GO:0034475">
    <property type="term" value="P:U4 snRNA 3'-end processing"/>
    <property type="evidence" value="ECO:0007669"/>
    <property type="project" value="TreeGrafter"/>
</dbReference>